<protein>
    <submittedName>
        <fullName evidence="3">Transglycosylase SLT domain-containing protein</fullName>
    </submittedName>
</protein>
<dbReference type="AlphaFoldDB" id="A0A9X1I9N3"/>
<proteinExistence type="predicted"/>
<feature type="region of interest" description="Disordered" evidence="1">
    <location>
        <begin position="171"/>
        <end position="190"/>
    </location>
</feature>
<name>A0A9X1I9N3_9PROT</name>
<feature type="signal peptide" evidence="2">
    <location>
        <begin position="1"/>
        <end position="22"/>
    </location>
</feature>
<keyword evidence="4" id="KW-1185">Reference proteome</keyword>
<evidence type="ECO:0000256" key="1">
    <source>
        <dbReference type="SAM" id="MobiDB-lite"/>
    </source>
</evidence>
<reference evidence="3" key="1">
    <citation type="submission" date="2021-10" db="EMBL/GenBank/DDBJ databases">
        <title>Roseicella aerolatum sp. nov., isolated from aerosols of e-waste dismantling site.</title>
        <authorList>
            <person name="Qin T."/>
        </authorList>
    </citation>
    <scope>NUCLEOTIDE SEQUENCE</scope>
    <source>
        <strain evidence="3">GB24</strain>
    </source>
</reference>
<dbReference type="EMBL" id="JAJAQI010000003">
    <property type="protein sequence ID" value="MCB4820821.1"/>
    <property type="molecule type" value="Genomic_DNA"/>
</dbReference>
<dbReference type="Proteomes" id="UP001139311">
    <property type="component" value="Unassembled WGS sequence"/>
</dbReference>
<accession>A0A9X1I9N3</accession>
<dbReference type="InterPro" id="IPR023346">
    <property type="entry name" value="Lysozyme-like_dom_sf"/>
</dbReference>
<comment type="caution">
    <text evidence="3">The sequence shown here is derived from an EMBL/GenBank/DDBJ whole genome shotgun (WGS) entry which is preliminary data.</text>
</comment>
<evidence type="ECO:0000313" key="3">
    <source>
        <dbReference type="EMBL" id="MCB4820821.1"/>
    </source>
</evidence>
<gene>
    <name evidence="3" type="ORF">LHA35_03640</name>
</gene>
<dbReference type="Gene3D" id="1.10.530.10">
    <property type="match status" value="1"/>
</dbReference>
<evidence type="ECO:0000256" key="2">
    <source>
        <dbReference type="SAM" id="SignalP"/>
    </source>
</evidence>
<keyword evidence="2" id="KW-0732">Signal</keyword>
<organism evidence="3 4">
    <name type="scientific">Roseicella aerolata</name>
    <dbReference type="NCBI Taxonomy" id="2883479"/>
    <lineage>
        <taxon>Bacteria</taxon>
        <taxon>Pseudomonadati</taxon>
        <taxon>Pseudomonadota</taxon>
        <taxon>Alphaproteobacteria</taxon>
        <taxon>Acetobacterales</taxon>
        <taxon>Roseomonadaceae</taxon>
        <taxon>Roseicella</taxon>
    </lineage>
</organism>
<evidence type="ECO:0000313" key="4">
    <source>
        <dbReference type="Proteomes" id="UP001139311"/>
    </source>
</evidence>
<dbReference type="SUPFAM" id="SSF53955">
    <property type="entry name" value="Lysozyme-like"/>
    <property type="match status" value="1"/>
</dbReference>
<feature type="chain" id="PRO_5040830389" evidence="2">
    <location>
        <begin position="23"/>
        <end position="227"/>
    </location>
</feature>
<sequence>MSRRVSWLCAVLLLIASPGAAAGDWTACRTAVERAEQDAALPPGLLLAIARTESGRRDPATGRIEPWPWALNAAGMGMLAATRAEAVAAVTALQARGLRSIDVGCLQVNLLHHPDAFASLEDAFDPLANARYAARFLRQLHLRAVRGAGRSPGTIPPRRRAARPTGCACWPTSPARASPRRRRRPARPQPCAWRPACRCVGIRSPPCCPRPRCACRSSFHALSPPRG</sequence>